<dbReference type="SUPFAM" id="SSF53167">
    <property type="entry name" value="Purine and uridine phosphorylases"/>
    <property type="match status" value="1"/>
</dbReference>
<keyword evidence="2 3" id="KW-0808">Transferase</keyword>
<keyword evidence="3" id="KW-0660">Purine salvage</keyword>
<organism evidence="5">
    <name type="scientific">Candidatus Thiocaldithrix dubininis</name>
    <dbReference type="NCBI Taxonomy" id="3080823"/>
    <lineage>
        <taxon>Bacteria</taxon>
        <taxon>Pseudomonadati</taxon>
        <taxon>Pseudomonadota</taxon>
        <taxon>Gammaproteobacteria</taxon>
        <taxon>Thiotrichales</taxon>
        <taxon>Thiotrichaceae</taxon>
        <taxon>Candidatus Thiocaldithrix</taxon>
    </lineage>
</organism>
<dbReference type="AlphaFoldDB" id="A0AA95H7X9"/>
<dbReference type="EMBL" id="CP124755">
    <property type="protein sequence ID" value="WGZ89711.1"/>
    <property type="molecule type" value="Genomic_DNA"/>
</dbReference>
<dbReference type="InterPro" id="IPR035994">
    <property type="entry name" value="Nucleoside_phosphorylase_sf"/>
</dbReference>
<comment type="similarity">
    <text evidence="3">Belongs to the PNP/MTAP phosphorylase family. MTAP subfamily.</text>
</comment>
<reference evidence="5" key="1">
    <citation type="journal article" date="2023" name="Int. J. Mol. Sci.">
        <title>Metagenomics Revealed a New Genus 'Candidatus Thiocaldithrix dubininis' gen. nov., sp. nov. and a New Species 'Candidatus Thiothrix putei' sp. nov. in the Family Thiotrichaceae, Some Members of Which Have Traits of Both Na+- and H+-Motive Energetics.</title>
        <authorList>
            <person name="Ravin N.V."/>
            <person name="Muntyan M.S."/>
            <person name="Smolyakov D.D."/>
            <person name="Rudenko T.S."/>
            <person name="Beletsky A.V."/>
            <person name="Mardanov A.V."/>
            <person name="Grabovich M.Y."/>
        </authorList>
    </citation>
    <scope>NUCLEOTIDE SEQUENCE</scope>
    <source>
        <strain evidence="5">GKL-01</strain>
    </source>
</reference>
<dbReference type="PANTHER" id="PTHR42679">
    <property type="entry name" value="S-METHYL-5'-THIOADENOSINE PHOSPHORYLASE"/>
    <property type="match status" value="1"/>
</dbReference>
<evidence type="ECO:0000259" key="4">
    <source>
        <dbReference type="Pfam" id="PF01048"/>
    </source>
</evidence>
<feature type="site" description="Important for substrate specificity" evidence="3">
    <location>
        <position position="222"/>
    </location>
</feature>
<comment type="subunit">
    <text evidence="3">Homotrimer.</text>
</comment>
<dbReference type="PANTHER" id="PTHR42679:SF2">
    <property type="entry name" value="S-METHYL-5'-THIOADENOSINE PHOSPHORYLASE"/>
    <property type="match status" value="1"/>
</dbReference>
<dbReference type="NCBIfam" id="NF006599">
    <property type="entry name" value="PRK09136.1"/>
    <property type="match status" value="1"/>
</dbReference>
<comment type="caution">
    <text evidence="3">Lacks conserved residue(s) required for the propagation of feature annotation.</text>
</comment>
<dbReference type="GO" id="GO:0019509">
    <property type="term" value="P:L-methionine salvage from methylthioadenosine"/>
    <property type="evidence" value="ECO:0007669"/>
    <property type="project" value="TreeGrafter"/>
</dbReference>
<feature type="binding site" evidence="3">
    <location>
        <position position="11"/>
    </location>
    <ligand>
        <name>phosphate</name>
        <dbReference type="ChEBI" id="CHEBI:43474"/>
    </ligand>
</feature>
<keyword evidence="1 3" id="KW-0328">Glycosyltransferase</keyword>
<feature type="binding site" evidence="3">
    <location>
        <position position="186"/>
    </location>
    <ligand>
        <name>substrate</name>
    </ligand>
</feature>
<gene>
    <name evidence="5" type="ORF">QJT80_09370</name>
</gene>
<dbReference type="Pfam" id="PF01048">
    <property type="entry name" value="PNP_UDP_1"/>
    <property type="match status" value="1"/>
</dbReference>
<accession>A0AA95H7X9</accession>
<evidence type="ECO:0000256" key="2">
    <source>
        <dbReference type="ARBA" id="ARBA00022679"/>
    </source>
</evidence>
<feature type="site" description="Important for substrate specificity" evidence="3">
    <location>
        <position position="168"/>
    </location>
</feature>
<dbReference type="GO" id="GO:0017061">
    <property type="term" value="F:S-methyl-5-thioadenosine phosphorylase activity"/>
    <property type="evidence" value="ECO:0007669"/>
    <property type="project" value="InterPro"/>
</dbReference>
<dbReference type="HAMAP" id="MF_01963">
    <property type="entry name" value="MTAP"/>
    <property type="match status" value="1"/>
</dbReference>
<evidence type="ECO:0000256" key="1">
    <source>
        <dbReference type="ARBA" id="ARBA00022676"/>
    </source>
</evidence>
<dbReference type="Gene3D" id="3.40.50.1580">
    <property type="entry name" value="Nucleoside phosphorylase domain"/>
    <property type="match status" value="1"/>
</dbReference>
<evidence type="ECO:0000256" key="3">
    <source>
        <dbReference type="HAMAP-Rule" id="MF_01963"/>
    </source>
</evidence>
<dbReference type="GO" id="GO:0006166">
    <property type="term" value="P:purine ribonucleoside salvage"/>
    <property type="evidence" value="ECO:0007669"/>
    <property type="project" value="UniProtKB-UniRule"/>
</dbReference>
<dbReference type="CDD" id="cd09010">
    <property type="entry name" value="MTAP_SsMTAPII_like_MTIP"/>
    <property type="match status" value="1"/>
</dbReference>
<feature type="binding site" evidence="3">
    <location>
        <position position="187"/>
    </location>
    <ligand>
        <name>phosphate</name>
        <dbReference type="ChEBI" id="CHEBI:43474"/>
    </ligand>
</feature>
<dbReference type="Proteomes" id="UP001300672">
    <property type="component" value="Chromosome"/>
</dbReference>
<comment type="catalytic activity">
    <reaction evidence="3">
        <text>S-methyl-5'-thioinosine + phosphate = 5-(methylsulfanyl)-alpha-D-ribose 1-phosphate + hypoxanthine</text>
        <dbReference type="Rhea" id="RHEA:30643"/>
        <dbReference type="ChEBI" id="CHEBI:17368"/>
        <dbReference type="ChEBI" id="CHEBI:43474"/>
        <dbReference type="ChEBI" id="CHEBI:48595"/>
        <dbReference type="ChEBI" id="CHEBI:58533"/>
        <dbReference type="EC" id="2.4.2.44"/>
    </reaction>
</comment>
<proteinExistence type="inferred from homology"/>
<dbReference type="EC" id="2.4.2.44" evidence="3"/>
<dbReference type="NCBIfam" id="TIGR01694">
    <property type="entry name" value="MTAP"/>
    <property type="match status" value="1"/>
</dbReference>
<evidence type="ECO:0000313" key="5">
    <source>
        <dbReference type="EMBL" id="WGZ89711.1"/>
    </source>
</evidence>
<dbReference type="GO" id="GO:0005829">
    <property type="term" value="C:cytosol"/>
    <property type="evidence" value="ECO:0007669"/>
    <property type="project" value="TreeGrafter"/>
</dbReference>
<name>A0AA95H7X9_9GAMM</name>
<feature type="binding site" evidence="3">
    <location>
        <begin position="53"/>
        <end position="54"/>
    </location>
    <ligand>
        <name>phosphate</name>
        <dbReference type="ChEBI" id="CHEBI:43474"/>
    </ligand>
</feature>
<reference evidence="5" key="2">
    <citation type="submission" date="2023-04" db="EMBL/GenBank/DDBJ databases">
        <authorList>
            <person name="Beletskiy A.V."/>
            <person name="Mardanov A.V."/>
            <person name="Ravin N.V."/>
        </authorList>
    </citation>
    <scope>NUCLEOTIDE SEQUENCE</scope>
    <source>
        <strain evidence="5">GKL-01</strain>
    </source>
</reference>
<dbReference type="InterPro" id="IPR000845">
    <property type="entry name" value="Nucleoside_phosphorylase_d"/>
</dbReference>
<dbReference type="KEGG" id="tdu:QJT80_09370"/>
<protein>
    <recommendedName>
        <fullName evidence="3">Probable S-methyl-5'-thioinosine phosphorylase</fullName>
        <ecNumber evidence="3">2.4.2.44</ecNumber>
    </recommendedName>
    <alternativeName>
        <fullName evidence="3">5'-methylthioinosine phosphorylase</fullName>
        <shortName evidence="3">MTI phosphorylase</shortName>
        <shortName evidence="3">MTIP</shortName>
    </alternativeName>
</protein>
<comment type="miscellaneous">
    <text evidence="3">Although this enzyme belongs to the family of MTA phosphorylases based on sequence homology, it has been shown that conserved amino acid substitutions in the substrate binding pocket convert the substrate specificity of this enzyme from 6-aminopurines to 6-oxopurines.</text>
</comment>
<dbReference type="InterPro" id="IPR010044">
    <property type="entry name" value="MTAP"/>
</dbReference>
<feature type="binding site" evidence="3">
    <location>
        <begin position="210"/>
        <end position="212"/>
    </location>
    <ligand>
        <name>substrate</name>
    </ligand>
</feature>
<sequence>MTIEFAVIGGTGMTEIEGLEVTHREVVHTPYGEPSGPVTHGIIDGKRIAFLARHGYTHTIPPHKINYRANIWALKSLGVEKIVAIAAVGGITPEMAPTRLVIPDQIVDYTYGRAHTFYEDGLTHVTHIDFSWPYCPKVRQALLDAAKTAAIEVVPRGTYAVTQGPRLETAAEIRRLEQDGCDLVGMTAMPEAALARELGLSYAACAVVANWAAGKCSEEISMDEIRDNLKIGMEHARALLRALAC</sequence>
<comment type="pathway">
    <text evidence="3">Purine metabolism; purine nucleoside salvage.</text>
</comment>
<comment type="function">
    <text evidence="3">Catalyzes the reversible phosphorylation of S-methyl-5'-thioinosine (MTI) to hypoxanthine and 5-methylthioribose-1-phosphate. Involved in the breakdown of S-methyl-5'-thioadenosine (MTA), a major by-product of polyamine biosynthesis. Catabolism of (MTA) occurs via deamination to MTI and phosphorolysis to hypoxanthine.</text>
</comment>
<feature type="domain" description="Nucleoside phosphorylase" evidence="4">
    <location>
        <begin position="5"/>
        <end position="243"/>
    </location>
</feature>